<gene>
    <name evidence="6" type="primary">pflD</name>
    <name evidence="6" type="ORF">psyc5s11_03450</name>
</gene>
<evidence type="ECO:0000259" key="5">
    <source>
        <dbReference type="PROSITE" id="PS51554"/>
    </source>
</evidence>
<evidence type="ECO:0000313" key="6">
    <source>
        <dbReference type="EMBL" id="BCZ44278.1"/>
    </source>
</evidence>
<name>A0ABN6IRV9_9CLOT</name>
<evidence type="ECO:0000313" key="7">
    <source>
        <dbReference type="Proteomes" id="UP000824633"/>
    </source>
</evidence>
<dbReference type="PANTHER" id="PTHR43641">
    <property type="entry name" value="FORMATE ACETYLTRANSFERASE 3-RELATED"/>
    <property type="match status" value="1"/>
</dbReference>
<sequence>MNGLVMSPRIKELKEKMLSHKRYASVEQALIITETYKQNEDKPVIIKRALALKNSLLKLEIDVENEELIVGNRTKGVRDGVVFPESGSSWIDREFEDLPTRAQDKFNVKTEDIEKFREIIKPYWEDHSLEDVIRKRYGKEIDEIAKVVKINQKDHAQGHICPNCKEWLELGPEGIKQKAIGKIKYANKDFYESVVIVMEGTQKFMMRYHDLMKEKAELVSDEKLKSSMLAVAENCKNLAIRPAESFHEAVQSIWFLFVILHMESNASSFSPGRMDEFLYPYYKKDIDNGTLDNEKALEIIECIWLKFNQIVYLRNSHSAKFFAGFPIGFNIAIGGQDENGNDFSNELSFLFLKAQEHFGLPQPNLSVRLHKETSEELLKESIRVVAKGSGMPQFFNDEAVISSIMELGISEKDARDYAIVGCVEITTQGNNLGWSDAAMFNLNKTLELTLNNGKCLLAGDLIAPNLGNITTYETYEDLEKAFTSEIDYFIDKMILACEQVEKAHIDVLPSPFLSSVIDDCIEKGIDVTAGGAVYNLSGIQMIQVANLADSLAAIKLLVYDEKRISKENLLQALQNNFEGHEVIRAMLLNRSPKYGNDVEWVDEIGAKWARYFNKKLTNYTNYRGGRYHTGMYTVSAHVPMGENVGASTDGRYAKQPLADGGMSPVYGRDSAGPTAVLKSVSRLDNILTTNGGLLNMKFLPEFFKTENGIDKFSKFLRTFVDLEIPHIQFNVLRREDLLEAQKNPENYRSLTVRVAGYTAYFTELAGELQNEIIARTSYGDV</sequence>
<dbReference type="PROSITE" id="PS51554">
    <property type="entry name" value="PFL"/>
    <property type="match status" value="1"/>
</dbReference>
<dbReference type="InterPro" id="IPR010098">
    <property type="entry name" value="PFL2/GDeHydtase_fam"/>
</dbReference>
<evidence type="ECO:0000256" key="2">
    <source>
        <dbReference type="ARBA" id="ARBA00023239"/>
    </source>
</evidence>
<reference evidence="7" key="1">
    <citation type="submission" date="2021-07" db="EMBL/GenBank/DDBJ databases">
        <title>Complete genome sequencing of a Clostridium isolate.</title>
        <authorList>
            <person name="Ueki A."/>
            <person name="Tonouchi A."/>
        </authorList>
    </citation>
    <scope>NUCLEOTIDE SEQUENCE [LARGE SCALE GENOMIC DNA]</scope>
    <source>
        <strain evidence="7">C5S11</strain>
    </source>
</reference>
<evidence type="ECO:0000259" key="4">
    <source>
        <dbReference type="PROSITE" id="PS51149"/>
    </source>
</evidence>
<dbReference type="PROSITE" id="PS51149">
    <property type="entry name" value="GLY_RADICAL_2"/>
    <property type="match status" value="1"/>
</dbReference>
<dbReference type="Proteomes" id="UP000824633">
    <property type="component" value="Chromosome"/>
</dbReference>
<dbReference type="EMBL" id="AP024849">
    <property type="protein sequence ID" value="BCZ44278.1"/>
    <property type="molecule type" value="Genomic_DNA"/>
</dbReference>
<dbReference type="Gene3D" id="3.20.70.20">
    <property type="match status" value="1"/>
</dbReference>
<evidence type="ECO:0000256" key="3">
    <source>
        <dbReference type="PROSITE-ProRule" id="PRU00493"/>
    </source>
</evidence>
<proteinExistence type="predicted"/>
<dbReference type="Pfam" id="PF01228">
    <property type="entry name" value="Gly_radical"/>
    <property type="match status" value="1"/>
</dbReference>
<dbReference type="RefSeq" id="WP_224035967.1">
    <property type="nucleotide sequence ID" value="NZ_AP024849.1"/>
</dbReference>
<protein>
    <submittedName>
        <fullName evidence="6">Formate C-acetyltransferase</fullName>
    </submittedName>
</protein>
<dbReference type="SUPFAM" id="SSF51998">
    <property type="entry name" value="PFL-like glycyl radical enzymes"/>
    <property type="match status" value="1"/>
</dbReference>
<dbReference type="InterPro" id="IPR004184">
    <property type="entry name" value="PFL_dom"/>
</dbReference>
<accession>A0ABN6IRV9</accession>
<feature type="domain" description="PFL" evidence="5">
    <location>
        <begin position="8"/>
        <end position="652"/>
    </location>
</feature>
<dbReference type="InterPro" id="IPR019777">
    <property type="entry name" value="Form_AcTrfase_GR_CS"/>
</dbReference>
<keyword evidence="2" id="KW-0456">Lyase</keyword>
<dbReference type="PROSITE" id="PS00850">
    <property type="entry name" value="GLY_RADICAL_1"/>
    <property type="match status" value="1"/>
</dbReference>
<dbReference type="PANTHER" id="PTHR43641:SF3">
    <property type="entry name" value="DEHYDRATASE PFLD-RELATED"/>
    <property type="match status" value="1"/>
</dbReference>
<feature type="modified residue" description="Glycine radical" evidence="3">
    <location>
        <position position="756"/>
    </location>
</feature>
<organism evidence="6 7">
    <name type="scientific">Clostridium gelidum</name>
    <dbReference type="NCBI Taxonomy" id="704125"/>
    <lineage>
        <taxon>Bacteria</taxon>
        <taxon>Bacillati</taxon>
        <taxon>Bacillota</taxon>
        <taxon>Clostridia</taxon>
        <taxon>Eubacteriales</taxon>
        <taxon>Clostridiaceae</taxon>
        <taxon>Clostridium</taxon>
    </lineage>
</organism>
<feature type="domain" description="Glycine radical" evidence="4">
    <location>
        <begin position="660"/>
        <end position="781"/>
    </location>
</feature>
<keyword evidence="1 3" id="KW-0556">Organic radical</keyword>
<keyword evidence="7" id="KW-1185">Reference proteome</keyword>
<dbReference type="Pfam" id="PF02901">
    <property type="entry name" value="PFL-like"/>
    <property type="match status" value="1"/>
</dbReference>
<dbReference type="NCBIfam" id="TIGR01774">
    <property type="entry name" value="PFL2-3"/>
    <property type="match status" value="1"/>
</dbReference>
<dbReference type="InterPro" id="IPR001150">
    <property type="entry name" value="Gly_radical"/>
</dbReference>
<evidence type="ECO:0000256" key="1">
    <source>
        <dbReference type="ARBA" id="ARBA00022818"/>
    </source>
</evidence>
<dbReference type="InterPro" id="IPR051215">
    <property type="entry name" value="GRE"/>
</dbReference>